<name>A0ABQ5JYM8_9EUKA</name>
<comment type="caution">
    <text evidence="1">The sequence shown here is derived from an EMBL/GenBank/DDBJ whole genome shotgun (WGS) entry which is preliminary data.</text>
</comment>
<reference evidence="1" key="1">
    <citation type="submission" date="2022-03" db="EMBL/GenBank/DDBJ databases">
        <title>Draft genome sequence of Aduncisulcus paluster, a free-living microaerophilic Fornicata.</title>
        <authorList>
            <person name="Yuyama I."/>
            <person name="Kume K."/>
            <person name="Tamura T."/>
            <person name="Inagaki Y."/>
            <person name="Hashimoto T."/>
        </authorList>
    </citation>
    <scope>NUCLEOTIDE SEQUENCE</scope>
    <source>
        <strain evidence="1">NY0171</strain>
    </source>
</reference>
<keyword evidence="2" id="KW-1185">Reference proteome</keyword>
<protein>
    <recommendedName>
        <fullName evidence="3">Condensation domain-containing protein</fullName>
    </recommendedName>
</protein>
<accession>A0ABQ5JYM8</accession>
<dbReference type="Proteomes" id="UP001057375">
    <property type="component" value="Unassembled WGS sequence"/>
</dbReference>
<proteinExistence type="predicted"/>
<evidence type="ECO:0000313" key="1">
    <source>
        <dbReference type="EMBL" id="GKT21836.1"/>
    </source>
</evidence>
<organism evidence="1 2">
    <name type="scientific">Aduncisulcus paluster</name>
    <dbReference type="NCBI Taxonomy" id="2918883"/>
    <lineage>
        <taxon>Eukaryota</taxon>
        <taxon>Metamonada</taxon>
        <taxon>Carpediemonas-like organisms</taxon>
        <taxon>Aduncisulcus</taxon>
    </lineage>
</organism>
<gene>
    <name evidence="1" type="ORF">ADUPG1_011992</name>
</gene>
<evidence type="ECO:0008006" key="3">
    <source>
        <dbReference type="Google" id="ProtNLM"/>
    </source>
</evidence>
<evidence type="ECO:0000313" key="2">
    <source>
        <dbReference type="Proteomes" id="UP001057375"/>
    </source>
</evidence>
<sequence>MKIIRPFEGYDFILKTTWLYNFTCIDGKIIEKKIWEKTLSSLQVHQAFQAVFKTNEDGISNFVLPDSKYPVVVDFIEPTDMEQIDIFAQPYSKSISKFIPKDLYEKTENNLLFRMVVVSCPIYKRQIVLFFIHHLICDGRQTFRIFNSILNHAIHDTCISPDEFDGHLSFASPRWKWFVDREDQLLDYLKDLKDKYKDIWTECKDPSVVPSYLPPHSDKLPNLVCGFGHFPMESLHKKVKDHSISYQGLVLAINTFVNSVFWGKEDLKGKHSAMVSVDMRALSSFIIPKDFHKHTFLSGSGACFPTIDIADSEDISLWDVAKLWTEACSKRCLTQEPIFHSLICTLISTKPSAFDLSYLSLLPKDQTIMASNLGRIEFSIDSDEVSMLNGECFMGALVDPASIPPSSPGKMNLHLYSIGDKVCFNLTLPSSQEDKLDECIAFIKKLLERF</sequence>
<dbReference type="EMBL" id="BQXS01012348">
    <property type="protein sequence ID" value="GKT21836.1"/>
    <property type="molecule type" value="Genomic_DNA"/>
</dbReference>